<dbReference type="AlphaFoldDB" id="A0A179GLQ3"/>
<evidence type="ECO:0000313" key="1">
    <source>
        <dbReference type="EMBL" id="OAQ78438.1"/>
    </source>
</evidence>
<dbReference type="EMBL" id="LSBH01000005">
    <property type="protein sequence ID" value="OAQ78438.1"/>
    <property type="molecule type" value="Genomic_DNA"/>
</dbReference>
<reference evidence="1 2" key="1">
    <citation type="submission" date="2016-01" db="EMBL/GenBank/DDBJ databases">
        <title>Biosynthesis of antibiotic leucinostatins and their inhibition on Phytophthora in bio-control Purpureocillium lilacinum.</title>
        <authorList>
            <person name="Wang G."/>
            <person name="Liu Z."/>
            <person name="Lin R."/>
            <person name="Li E."/>
            <person name="Mao Z."/>
            <person name="Ling J."/>
            <person name="Yin W."/>
            <person name="Xie B."/>
        </authorList>
    </citation>
    <scope>NUCLEOTIDE SEQUENCE [LARGE SCALE GENOMIC DNA]</scope>
    <source>
        <strain evidence="1">PLBJ-1</strain>
    </source>
</reference>
<name>A0A179GLQ3_PURLI</name>
<comment type="caution">
    <text evidence="1">The sequence shown here is derived from an EMBL/GenBank/DDBJ whole genome shotgun (WGS) entry which is preliminary data.</text>
</comment>
<dbReference type="Proteomes" id="UP000078240">
    <property type="component" value="Unassembled WGS sequence"/>
</dbReference>
<organism evidence="1 2">
    <name type="scientific">Purpureocillium lilacinum</name>
    <name type="common">Paecilomyces lilacinus</name>
    <dbReference type="NCBI Taxonomy" id="33203"/>
    <lineage>
        <taxon>Eukaryota</taxon>
        <taxon>Fungi</taxon>
        <taxon>Dikarya</taxon>
        <taxon>Ascomycota</taxon>
        <taxon>Pezizomycotina</taxon>
        <taxon>Sordariomycetes</taxon>
        <taxon>Hypocreomycetidae</taxon>
        <taxon>Hypocreales</taxon>
        <taxon>Ophiocordycipitaceae</taxon>
        <taxon>Purpureocillium</taxon>
    </lineage>
</organism>
<sequence length="201" mass="22199">MRPVQVVVSLAAAVRAADCEPFPASMLAFSSGFKQPPPPTVKPEFTANFVQHKWDETLSHIMTGYIRNSPSDKLVRVHEAFDDALASSLFDFSNVTADGLVDNTLTTYRDNATQPDVWRDYVNTNYPLFAGDMLVQAGAVFGGLVERRFVDGRVAAWNIMYQGAIPATVFVNDCGVVVGYDYFSPGRRTRVVTEFFNIEAA</sequence>
<gene>
    <name evidence="1" type="ORF">VFPBJ_06559</name>
</gene>
<protein>
    <submittedName>
        <fullName evidence="1">Uncharacterized protein</fullName>
    </submittedName>
</protein>
<accession>A0A179GLQ3</accession>
<proteinExistence type="predicted"/>
<evidence type="ECO:0000313" key="2">
    <source>
        <dbReference type="Proteomes" id="UP000078240"/>
    </source>
</evidence>